<keyword evidence="3 6" id="KW-0378">Hydrolase</keyword>
<dbReference type="Proteomes" id="UP000317940">
    <property type="component" value="Unassembled WGS sequence"/>
</dbReference>
<evidence type="ECO:0000313" key="9">
    <source>
        <dbReference type="Proteomes" id="UP000317940"/>
    </source>
</evidence>
<dbReference type="EC" id="3.5.1.88" evidence="6"/>
<comment type="cofactor">
    <cofactor evidence="6">
        <name>Fe(2+)</name>
        <dbReference type="ChEBI" id="CHEBI:29033"/>
    </cofactor>
    <text evidence="6">Binds 1 Fe(2+) ion.</text>
</comment>
<evidence type="ECO:0000256" key="4">
    <source>
        <dbReference type="ARBA" id="ARBA00022917"/>
    </source>
</evidence>
<accession>A0A561T6W6</accession>
<comment type="similarity">
    <text evidence="1 6">Belongs to the polypeptide deformylase family.</text>
</comment>
<evidence type="ECO:0000256" key="2">
    <source>
        <dbReference type="ARBA" id="ARBA00022723"/>
    </source>
</evidence>
<feature type="binding site" evidence="6">
    <location>
        <position position="127"/>
    </location>
    <ligand>
        <name>Fe cation</name>
        <dbReference type="ChEBI" id="CHEBI:24875"/>
    </ligand>
</feature>
<dbReference type="InterPro" id="IPR036821">
    <property type="entry name" value="Peptide_deformylase_sf"/>
</dbReference>
<organism evidence="8 9">
    <name type="scientific">Kitasatospora viridis</name>
    <dbReference type="NCBI Taxonomy" id="281105"/>
    <lineage>
        <taxon>Bacteria</taxon>
        <taxon>Bacillati</taxon>
        <taxon>Actinomycetota</taxon>
        <taxon>Actinomycetes</taxon>
        <taxon>Kitasatosporales</taxon>
        <taxon>Streptomycetaceae</taxon>
        <taxon>Kitasatospora</taxon>
    </lineage>
</organism>
<dbReference type="CDD" id="cd00487">
    <property type="entry name" value="Pep_deformylase"/>
    <property type="match status" value="1"/>
</dbReference>
<protein>
    <recommendedName>
        <fullName evidence="6">Peptide deformylase</fullName>
        <shortName evidence="6">PDF</shortName>
        <ecNumber evidence="6">3.5.1.88</ecNumber>
    </recommendedName>
    <alternativeName>
        <fullName evidence="6">Polypeptide deformylase</fullName>
    </alternativeName>
</protein>
<evidence type="ECO:0000256" key="1">
    <source>
        <dbReference type="ARBA" id="ARBA00010759"/>
    </source>
</evidence>
<dbReference type="SUPFAM" id="SSF56420">
    <property type="entry name" value="Peptide deformylase"/>
    <property type="match status" value="1"/>
</dbReference>
<keyword evidence="9" id="KW-1185">Reference proteome</keyword>
<dbReference type="GO" id="GO:0046872">
    <property type="term" value="F:metal ion binding"/>
    <property type="evidence" value="ECO:0007669"/>
    <property type="project" value="UniProtKB-KW"/>
</dbReference>
<dbReference type="EMBL" id="VIWT01000004">
    <property type="protein sequence ID" value="TWF82839.1"/>
    <property type="molecule type" value="Genomic_DNA"/>
</dbReference>
<evidence type="ECO:0000256" key="7">
    <source>
        <dbReference type="SAM" id="MobiDB-lite"/>
    </source>
</evidence>
<dbReference type="GO" id="GO:0006412">
    <property type="term" value="P:translation"/>
    <property type="evidence" value="ECO:0007669"/>
    <property type="project" value="UniProtKB-UniRule"/>
</dbReference>
<dbReference type="HAMAP" id="MF_00163">
    <property type="entry name" value="Pep_deformylase"/>
    <property type="match status" value="1"/>
</dbReference>
<evidence type="ECO:0000256" key="5">
    <source>
        <dbReference type="ARBA" id="ARBA00023004"/>
    </source>
</evidence>
<evidence type="ECO:0000256" key="3">
    <source>
        <dbReference type="ARBA" id="ARBA00022801"/>
    </source>
</evidence>
<feature type="binding site" evidence="6">
    <location>
        <position position="169"/>
    </location>
    <ligand>
        <name>Fe cation</name>
        <dbReference type="ChEBI" id="CHEBI:24875"/>
    </ligand>
</feature>
<keyword evidence="2 6" id="KW-0479">Metal-binding</keyword>
<dbReference type="NCBIfam" id="TIGR00079">
    <property type="entry name" value="pept_deformyl"/>
    <property type="match status" value="1"/>
</dbReference>
<keyword evidence="4 6" id="KW-0648">Protein biosynthesis</keyword>
<comment type="function">
    <text evidence="6">Removes the formyl group from the N-terminal Met of newly synthesized proteins. Requires at least a dipeptide for an efficient rate of reaction. N-terminal L-methionine is a prerequisite for activity but the enzyme has broad specificity at other positions.</text>
</comment>
<feature type="region of interest" description="Disordered" evidence="7">
    <location>
        <begin position="1"/>
        <end position="20"/>
    </location>
</feature>
<comment type="caution">
    <text evidence="8">The sequence shown here is derived from an EMBL/GenBank/DDBJ whole genome shotgun (WGS) entry which is preliminary data.</text>
</comment>
<comment type="catalytic activity">
    <reaction evidence="6">
        <text>N-terminal N-formyl-L-methionyl-[peptide] + H2O = N-terminal L-methionyl-[peptide] + formate</text>
        <dbReference type="Rhea" id="RHEA:24420"/>
        <dbReference type="Rhea" id="RHEA-COMP:10639"/>
        <dbReference type="Rhea" id="RHEA-COMP:10640"/>
        <dbReference type="ChEBI" id="CHEBI:15377"/>
        <dbReference type="ChEBI" id="CHEBI:15740"/>
        <dbReference type="ChEBI" id="CHEBI:49298"/>
        <dbReference type="ChEBI" id="CHEBI:64731"/>
        <dbReference type="EC" id="3.5.1.88"/>
    </reaction>
</comment>
<keyword evidence="5 6" id="KW-0408">Iron</keyword>
<dbReference type="Gene3D" id="3.90.45.10">
    <property type="entry name" value="Peptide deformylase"/>
    <property type="match status" value="1"/>
</dbReference>
<evidence type="ECO:0000256" key="6">
    <source>
        <dbReference type="HAMAP-Rule" id="MF_00163"/>
    </source>
</evidence>
<dbReference type="GO" id="GO:0042586">
    <property type="term" value="F:peptide deformylase activity"/>
    <property type="evidence" value="ECO:0007669"/>
    <property type="project" value="UniProtKB-UniRule"/>
</dbReference>
<dbReference type="Pfam" id="PF01327">
    <property type="entry name" value="Pep_deformylase"/>
    <property type="match status" value="1"/>
</dbReference>
<dbReference type="PRINTS" id="PR01576">
    <property type="entry name" value="PDEFORMYLASE"/>
</dbReference>
<name>A0A561T6W6_9ACTN</name>
<gene>
    <name evidence="6" type="primary">def</name>
    <name evidence="8" type="ORF">FHX73_14321</name>
</gene>
<feature type="binding site" evidence="6">
    <location>
        <position position="173"/>
    </location>
    <ligand>
        <name>Fe cation</name>
        <dbReference type="ChEBI" id="CHEBI:24875"/>
    </ligand>
</feature>
<reference evidence="8 9" key="1">
    <citation type="submission" date="2019-06" db="EMBL/GenBank/DDBJ databases">
        <title>Sequencing the genomes of 1000 actinobacteria strains.</title>
        <authorList>
            <person name="Klenk H.-P."/>
        </authorList>
    </citation>
    <scope>NUCLEOTIDE SEQUENCE [LARGE SCALE GENOMIC DNA]</scope>
    <source>
        <strain evidence="8 9">DSM 44826</strain>
    </source>
</reference>
<dbReference type="RefSeq" id="WP_145910107.1">
    <property type="nucleotide sequence ID" value="NZ_BAAAMZ010000009.1"/>
</dbReference>
<sequence>MSSPTPSRPTVLLQGSPVPDHPVVPPTGEVLRITEVGEQVLHRRCREAGPADFGSPELAKLVDDMFATMYVAEGVGLAANQVGVDLRLFVYDCYDEEGVRHVGHVLNPVLEPTPLHRRRLVEEQEGCLSVPGANRPLVRPDHSVLHGVDQHGQPVTIEGTGYFARCLQHETDHLLGRLYLDRLGKRDRLKAMRQCSENRETVFAERAARADQLDLDRR</sequence>
<proteinExistence type="inferred from homology"/>
<dbReference type="PANTHER" id="PTHR10458">
    <property type="entry name" value="PEPTIDE DEFORMYLASE"/>
    <property type="match status" value="1"/>
</dbReference>
<dbReference type="OrthoDB" id="9804313at2"/>
<dbReference type="AlphaFoldDB" id="A0A561T6W6"/>
<dbReference type="PANTHER" id="PTHR10458:SF2">
    <property type="entry name" value="PEPTIDE DEFORMYLASE, MITOCHONDRIAL"/>
    <property type="match status" value="1"/>
</dbReference>
<dbReference type="NCBIfam" id="NF001159">
    <property type="entry name" value="PRK00150.1-3"/>
    <property type="match status" value="1"/>
</dbReference>
<dbReference type="FunFam" id="3.90.45.10:FF:000004">
    <property type="entry name" value="Peptide deformylase"/>
    <property type="match status" value="1"/>
</dbReference>
<evidence type="ECO:0000313" key="8">
    <source>
        <dbReference type="EMBL" id="TWF82839.1"/>
    </source>
</evidence>
<dbReference type="InterPro" id="IPR023635">
    <property type="entry name" value="Peptide_deformylase"/>
</dbReference>
<feature type="active site" evidence="6">
    <location>
        <position position="170"/>
    </location>
</feature>